<dbReference type="AlphaFoldDB" id="U2S7D4"/>
<feature type="region of interest" description="Disordered" evidence="1">
    <location>
        <begin position="1"/>
        <end position="82"/>
    </location>
</feature>
<organism evidence="2 3">
    <name type="scientific">Propionibacterium acidifaciens F0233</name>
    <dbReference type="NCBI Taxonomy" id="553198"/>
    <lineage>
        <taxon>Bacteria</taxon>
        <taxon>Bacillati</taxon>
        <taxon>Actinomycetota</taxon>
        <taxon>Actinomycetes</taxon>
        <taxon>Propionibacteriales</taxon>
        <taxon>Propionibacteriaceae</taxon>
        <taxon>Propionibacterium</taxon>
    </lineage>
</organism>
<dbReference type="Proteomes" id="UP000017052">
    <property type="component" value="Unassembled WGS sequence"/>
</dbReference>
<proteinExistence type="predicted"/>
<keyword evidence="3" id="KW-1185">Reference proteome</keyword>
<comment type="caution">
    <text evidence="2">The sequence shown here is derived from an EMBL/GenBank/DDBJ whole genome shotgun (WGS) entry which is preliminary data.</text>
</comment>
<sequence>MGFDRSLVGMCAVNGRGEEPQPDGPGGVDGPETDGARNAGHEPTRSHPARAAASGTGDAAAPGKTASGKRRLRAWGPGGVRDLAAREQAEPAARQLYSPQRVMPAPRRVRAGTVPDWWWANRPRRALREARGCYRPRRLIPDDLAGFSLMGPSSLRLWFVPVPGLPRRWSGD</sequence>
<evidence type="ECO:0000256" key="1">
    <source>
        <dbReference type="SAM" id="MobiDB-lite"/>
    </source>
</evidence>
<accession>U2S7D4</accession>
<name>U2S7D4_9ACTN</name>
<protein>
    <submittedName>
        <fullName evidence="2">Uncharacterized protein</fullName>
    </submittedName>
</protein>
<evidence type="ECO:0000313" key="3">
    <source>
        <dbReference type="Proteomes" id="UP000017052"/>
    </source>
</evidence>
<dbReference type="GeneID" id="95359580"/>
<dbReference type="RefSeq" id="WP_021796513.1">
    <property type="nucleotide sequence ID" value="NZ_ACVN02000049.1"/>
</dbReference>
<reference evidence="2" key="1">
    <citation type="submission" date="2013-08" db="EMBL/GenBank/DDBJ databases">
        <authorList>
            <person name="Durkin A.S."/>
            <person name="Haft D.R."/>
            <person name="McCorrison J."/>
            <person name="Torralba M."/>
            <person name="Gillis M."/>
            <person name="Haft D.H."/>
            <person name="Methe B."/>
            <person name="Sutton G."/>
            <person name="Nelson K.E."/>
        </authorList>
    </citation>
    <scope>NUCLEOTIDE SEQUENCE [LARGE SCALE GENOMIC DNA]</scope>
    <source>
        <strain evidence="2">F0233</strain>
    </source>
</reference>
<dbReference type="EMBL" id="ACVN02000049">
    <property type="protein sequence ID" value="ERK61553.1"/>
    <property type="molecule type" value="Genomic_DNA"/>
</dbReference>
<gene>
    <name evidence="2" type="ORF">HMPREF0682_1278</name>
</gene>
<feature type="compositionally biased region" description="Low complexity" evidence="1">
    <location>
        <begin position="49"/>
        <end position="63"/>
    </location>
</feature>
<evidence type="ECO:0000313" key="2">
    <source>
        <dbReference type="EMBL" id="ERK61553.1"/>
    </source>
</evidence>
<dbReference type="OrthoDB" id="9972244at2"/>